<sequence>MYGTRNTAHDRKVPQIYRDYAFELPQQVRHTFGHDLLEATKDLQKVANLMGHYKENGDPNIAMTMIYTTPSKEDLEDAVETIS</sequence>
<accession>A0ABD8B1Z5</accession>
<dbReference type="EMBL" id="CP145893">
    <property type="protein sequence ID" value="WWP23865.1"/>
    <property type="molecule type" value="Genomic_DNA"/>
</dbReference>
<proteinExistence type="predicted"/>
<keyword evidence="2" id="KW-0614">Plasmid</keyword>
<reference evidence="2 3" key="1">
    <citation type="submission" date="2024-02" db="EMBL/GenBank/DDBJ databases">
        <title>Complete sequences of two Paenibacillus sp. strains and one Lysinibacillus strain isolated from the environment on STAA medium highlight biotechnological potential.</title>
        <authorList>
            <person name="Attere S.A."/>
            <person name="Piche L.C."/>
            <person name="Intertaglia L."/>
            <person name="Lami R."/>
            <person name="Charette S.J."/>
            <person name="Vincent A.T."/>
        </authorList>
    </citation>
    <scope>NUCLEOTIDE SEQUENCE [LARGE SCALE GENOMIC DNA]</scope>
    <source>
        <strain evidence="2 3">Y5S-7</strain>
        <plasmid evidence="2 3">pY5S7-1</plasmid>
    </source>
</reference>
<dbReference type="SUPFAM" id="SSF56349">
    <property type="entry name" value="DNA breaking-rejoining enzymes"/>
    <property type="match status" value="1"/>
</dbReference>
<gene>
    <name evidence="2" type="ORF">V6668_31220</name>
</gene>
<name>A0ABD8B1Z5_PAEAM</name>
<dbReference type="Gene3D" id="1.10.443.10">
    <property type="entry name" value="Intergrase catalytic core"/>
    <property type="match status" value="1"/>
</dbReference>
<protein>
    <submittedName>
        <fullName evidence="2">Uncharacterized protein</fullName>
    </submittedName>
</protein>
<geneLocation type="plasmid" evidence="2 3">
    <name>pY5S7-1</name>
</geneLocation>
<dbReference type="AlphaFoldDB" id="A0ABD8B1Z5"/>
<evidence type="ECO:0000313" key="2">
    <source>
        <dbReference type="EMBL" id="WWP23865.1"/>
    </source>
</evidence>
<evidence type="ECO:0000256" key="1">
    <source>
        <dbReference type="ARBA" id="ARBA00023172"/>
    </source>
</evidence>
<evidence type="ECO:0000313" key="3">
    <source>
        <dbReference type="Proteomes" id="UP001364764"/>
    </source>
</evidence>
<dbReference type="GeneID" id="93480043"/>
<dbReference type="InterPro" id="IPR011010">
    <property type="entry name" value="DNA_brk_join_enz"/>
</dbReference>
<keyword evidence="1" id="KW-0233">DNA recombination</keyword>
<organism evidence="2 3">
    <name type="scientific">Paenibacillus amylolyticus</name>
    <dbReference type="NCBI Taxonomy" id="1451"/>
    <lineage>
        <taxon>Bacteria</taxon>
        <taxon>Bacillati</taxon>
        <taxon>Bacillota</taxon>
        <taxon>Bacilli</taxon>
        <taxon>Bacillales</taxon>
        <taxon>Paenibacillaceae</taxon>
        <taxon>Paenibacillus</taxon>
    </lineage>
</organism>
<dbReference type="RefSeq" id="WP_338709045.1">
    <property type="nucleotide sequence ID" value="NZ_CP145893.1"/>
</dbReference>
<dbReference type="GO" id="GO:0006310">
    <property type="term" value="P:DNA recombination"/>
    <property type="evidence" value="ECO:0007669"/>
    <property type="project" value="UniProtKB-KW"/>
</dbReference>
<dbReference type="Proteomes" id="UP001364764">
    <property type="component" value="Plasmid pY5S7-1"/>
</dbReference>
<dbReference type="InterPro" id="IPR013762">
    <property type="entry name" value="Integrase-like_cat_sf"/>
</dbReference>